<evidence type="ECO:0008006" key="12">
    <source>
        <dbReference type="Google" id="ProtNLM"/>
    </source>
</evidence>
<dbReference type="Pfam" id="PF14416">
    <property type="entry name" value="PMR5N"/>
    <property type="match status" value="2"/>
</dbReference>
<dbReference type="AlphaFoldDB" id="A0A5N5N4A4"/>
<keyword evidence="3 7" id="KW-0812">Transmembrane</keyword>
<protein>
    <recommendedName>
        <fullName evidence="12">Trichome birefringence-like N-terminal domain-containing protein</fullName>
    </recommendedName>
</protein>
<organism evidence="10 11">
    <name type="scientific">Salix brachista</name>
    <dbReference type="NCBI Taxonomy" id="2182728"/>
    <lineage>
        <taxon>Eukaryota</taxon>
        <taxon>Viridiplantae</taxon>
        <taxon>Streptophyta</taxon>
        <taxon>Embryophyta</taxon>
        <taxon>Tracheophyta</taxon>
        <taxon>Spermatophyta</taxon>
        <taxon>Magnoliopsida</taxon>
        <taxon>eudicotyledons</taxon>
        <taxon>Gunneridae</taxon>
        <taxon>Pentapetalae</taxon>
        <taxon>rosids</taxon>
        <taxon>fabids</taxon>
        <taxon>Malpighiales</taxon>
        <taxon>Salicaceae</taxon>
        <taxon>Saliceae</taxon>
        <taxon>Salix</taxon>
    </lineage>
</organism>
<feature type="transmembrane region" description="Helical" evidence="7">
    <location>
        <begin position="21"/>
        <end position="47"/>
    </location>
</feature>
<keyword evidence="4" id="KW-0735">Signal-anchor</keyword>
<evidence type="ECO:0000313" key="10">
    <source>
        <dbReference type="EMBL" id="KAB5561076.1"/>
    </source>
</evidence>
<keyword evidence="11" id="KW-1185">Reference proteome</keyword>
<dbReference type="Pfam" id="PF13839">
    <property type="entry name" value="PC-Esterase"/>
    <property type="match status" value="3"/>
</dbReference>
<feature type="domain" description="Trichome birefringence-like C-terminal" evidence="8">
    <location>
        <begin position="109"/>
        <end position="272"/>
    </location>
</feature>
<dbReference type="InterPro" id="IPR025846">
    <property type="entry name" value="TBL_N"/>
</dbReference>
<evidence type="ECO:0000313" key="11">
    <source>
        <dbReference type="Proteomes" id="UP000326939"/>
    </source>
</evidence>
<comment type="caution">
    <text evidence="10">The sequence shown here is derived from an EMBL/GenBank/DDBJ whole genome shotgun (WGS) entry which is preliminary data.</text>
</comment>
<dbReference type="InterPro" id="IPR026057">
    <property type="entry name" value="TBL_C"/>
</dbReference>
<comment type="subcellular location">
    <subcellularLocation>
        <location evidence="1">Membrane</location>
        <topology evidence="1">Single-pass membrane protein</topology>
    </subcellularLocation>
</comment>
<feature type="domain" description="Trichome birefringence-like N-terminal" evidence="9">
    <location>
        <begin position="56"/>
        <end position="108"/>
    </location>
</feature>
<dbReference type="PANTHER" id="PTHR32285">
    <property type="entry name" value="PROTEIN TRICHOME BIREFRINGENCE-LIKE 9-RELATED"/>
    <property type="match status" value="1"/>
</dbReference>
<feature type="transmembrane region" description="Helical" evidence="7">
    <location>
        <begin position="487"/>
        <end position="505"/>
    </location>
</feature>
<evidence type="ECO:0000256" key="7">
    <source>
        <dbReference type="SAM" id="Phobius"/>
    </source>
</evidence>
<feature type="domain" description="Trichome birefringence-like N-terminal" evidence="9">
    <location>
        <begin position="560"/>
        <end position="611"/>
    </location>
</feature>
<gene>
    <name evidence="10" type="ORF">DKX38_006033</name>
</gene>
<evidence type="ECO:0000256" key="6">
    <source>
        <dbReference type="ARBA" id="ARBA00023136"/>
    </source>
</evidence>
<evidence type="ECO:0000256" key="2">
    <source>
        <dbReference type="ARBA" id="ARBA00007727"/>
    </source>
</evidence>
<dbReference type="GO" id="GO:0016020">
    <property type="term" value="C:membrane"/>
    <property type="evidence" value="ECO:0007669"/>
    <property type="project" value="UniProtKB-SubCell"/>
</dbReference>
<evidence type="ECO:0000259" key="8">
    <source>
        <dbReference type="Pfam" id="PF13839"/>
    </source>
</evidence>
<accession>A0A5N5N4A4</accession>
<comment type="similarity">
    <text evidence="2">Belongs to the PC-esterase family. TBL subfamily.</text>
</comment>
<dbReference type="Proteomes" id="UP000326939">
    <property type="component" value="Chromosome 4"/>
</dbReference>
<reference evidence="11" key="1">
    <citation type="journal article" date="2019" name="Gigascience">
        <title>De novo genome assembly of the endangered Acer yangbiense, a plant species with extremely small populations endemic to Yunnan Province, China.</title>
        <authorList>
            <person name="Yang J."/>
            <person name="Wariss H.M."/>
            <person name="Tao L."/>
            <person name="Zhang R."/>
            <person name="Yun Q."/>
            <person name="Hollingsworth P."/>
            <person name="Dao Z."/>
            <person name="Luo G."/>
            <person name="Guo H."/>
            <person name="Ma Y."/>
            <person name="Sun W."/>
        </authorList>
    </citation>
    <scope>NUCLEOTIDE SEQUENCE [LARGE SCALE GENOMIC DNA]</scope>
    <source>
        <strain evidence="11">cv. br00</strain>
    </source>
</reference>
<evidence type="ECO:0000256" key="3">
    <source>
        <dbReference type="ARBA" id="ARBA00022692"/>
    </source>
</evidence>
<keyword evidence="6 7" id="KW-0472">Membrane</keyword>
<feature type="domain" description="Trichome birefringence-like C-terminal" evidence="8">
    <location>
        <begin position="612"/>
        <end position="901"/>
    </location>
</feature>
<dbReference type="EMBL" id="VDCV01000004">
    <property type="protein sequence ID" value="KAB5561076.1"/>
    <property type="molecule type" value="Genomic_DNA"/>
</dbReference>
<dbReference type="GO" id="GO:0005794">
    <property type="term" value="C:Golgi apparatus"/>
    <property type="evidence" value="ECO:0007669"/>
    <property type="project" value="TreeGrafter"/>
</dbReference>
<dbReference type="InterPro" id="IPR029962">
    <property type="entry name" value="TBL"/>
</dbReference>
<sequence length="920" mass="106767">MVYVPEFHLGKNLLDNGMTKLLITLVLIVLVPMIPLYILNISSPIWLPSKISESRKCDIFRGKWIPYQSTPYYNTATCREILDQQNCMKFGRPDTDFLKWKWKPDECELPRFDSEQFLELVRGKSMAFVGDSLGRNQMQSLQCLLSRVVSPEDIVSYTEDARFKRWFYVNYNFTLASSWAPHLVRTIDTDPDGPTYNRLLNLYLDEADHAWAAQVEKYDYVIISAGRWFYGPQVFYENGKAVGCHQCLKNTIKNRTMFYGYRKAFRTSCWNLGLNSGKKIERTATVTIFLESTLDFNTSFKTLISLKRFSGVTFLRTLSPAHFENGKWNTGGNCVRTQPVSKGEMKLDRDDLELYLTQVEEFRRAKREGRRRGLDFRLLDISAAMVVRPNGHTSHYGHWPHENVTISDCVHWCLPGPIDTWNELLLQMLKRERWGCEIGSQLNILVQKDVEMRPAIISNFPPKPRLCNLALKTTNRAVLNLYLRKPAMLFTMRHSIDMALIFIMATAGSYHSTSKKSLLLVSSLVFLTIIPFYLFSTSLFPLPSPENDASDLRNKEIVKDCDIFSGKWIPYPDGPYYTDATCDLIDQHNCMKLGRPDTEFMKWRWRPDECELPLFNAKRFLELVRGKKMAFVGDSVGRNQMQSLLCLLASVTHPEDISHRYAVDTKYFKRWFFADYRFTLATLWSPFLVNSRDADPNGHSLNSMMSLHLDQADEAWASEIENFDYVIISGGQWFFRPLIYYMNGQIVGCHNCHMDNITAVTNYFGYRMAFRTAFKTLQSLKNYKGITFLRTFSPSHFENGAWNEGGNCIRTMPFTTEEMKLAGYELETYLTQVEELRKAQEKGRKRGLKFELLATTEAMLLRPDGHPNQYGRSPHSNETVADCVHWCLPGPIDTWNEFLLYMMRREAWRSFNESLQRNIT</sequence>
<dbReference type="PANTHER" id="PTHR32285:SF13">
    <property type="entry name" value="TRICHOME BIREFRINGENCE-LIKE N-TERMINAL DOMAIN-CONTAINING PROTEIN"/>
    <property type="match status" value="1"/>
</dbReference>
<evidence type="ECO:0000256" key="5">
    <source>
        <dbReference type="ARBA" id="ARBA00022989"/>
    </source>
</evidence>
<feature type="domain" description="Trichome birefringence-like C-terminal" evidence="8">
    <location>
        <begin position="292"/>
        <end position="428"/>
    </location>
</feature>
<dbReference type="GO" id="GO:0016413">
    <property type="term" value="F:O-acetyltransferase activity"/>
    <property type="evidence" value="ECO:0007669"/>
    <property type="project" value="InterPro"/>
</dbReference>
<proteinExistence type="inferred from homology"/>
<evidence type="ECO:0000256" key="1">
    <source>
        <dbReference type="ARBA" id="ARBA00004167"/>
    </source>
</evidence>
<name>A0A5N5N4A4_9ROSI</name>
<evidence type="ECO:0000259" key="9">
    <source>
        <dbReference type="Pfam" id="PF14416"/>
    </source>
</evidence>
<keyword evidence="5 7" id="KW-1133">Transmembrane helix</keyword>
<evidence type="ECO:0000256" key="4">
    <source>
        <dbReference type="ARBA" id="ARBA00022968"/>
    </source>
</evidence>
<feature type="transmembrane region" description="Helical" evidence="7">
    <location>
        <begin position="517"/>
        <end position="535"/>
    </location>
</feature>